<sequence length="134" mass="14726">MVDLPDPSPIRVHNRLEQLEERTQDANVIDAHQAWGPLVVALDQLADEAKSIYDEVLTTSSNAAASNRTGRYRHTGEHRPIYTVTHNVPLSATHFPVSLTPHIKFHPRPPFPDCGPTVVGTGSVNFTDTSRSPA</sequence>
<comment type="caution">
    <text evidence="1">The sequence shown here is derived from an EMBL/GenBank/DDBJ whole genome shotgun (WGS) entry which is preliminary data.</text>
</comment>
<dbReference type="EMBL" id="JANHOG010002030">
    <property type="protein sequence ID" value="KAJ3528306.1"/>
    <property type="molecule type" value="Genomic_DNA"/>
</dbReference>
<evidence type="ECO:0000313" key="1">
    <source>
        <dbReference type="EMBL" id="KAJ3528306.1"/>
    </source>
</evidence>
<name>A0ACC1RYI7_9APHY</name>
<gene>
    <name evidence="1" type="ORF">NM688_g8016</name>
</gene>
<organism evidence="1 2">
    <name type="scientific">Phlebia brevispora</name>
    <dbReference type="NCBI Taxonomy" id="194682"/>
    <lineage>
        <taxon>Eukaryota</taxon>
        <taxon>Fungi</taxon>
        <taxon>Dikarya</taxon>
        <taxon>Basidiomycota</taxon>
        <taxon>Agaricomycotina</taxon>
        <taxon>Agaricomycetes</taxon>
        <taxon>Polyporales</taxon>
        <taxon>Meruliaceae</taxon>
        <taxon>Phlebia</taxon>
    </lineage>
</organism>
<protein>
    <submittedName>
        <fullName evidence="1">Uncharacterized protein</fullName>
    </submittedName>
</protein>
<reference evidence="1" key="1">
    <citation type="submission" date="2022-07" db="EMBL/GenBank/DDBJ databases">
        <title>Genome Sequence of Phlebia brevispora.</title>
        <authorList>
            <person name="Buettner E."/>
        </authorList>
    </citation>
    <scope>NUCLEOTIDE SEQUENCE</scope>
    <source>
        <strain evidence="1">MPL23</strain>
    </source>
</reference>
<accession>A0ACC1RYI7</accession>
<proteinExistence type="predicted"/>
<keyword evidence="2" id="KW-1185">Reference proteome</keyword>
<evidence type="ECO:0000313" key="2">
    <source>
        <dbReference type="Proteomes" id="UP001148662"/>
    </source>
</evidence>
<dbReference type="Proteomes" id="UP001148662">
    <property type="component" value="Unassembled WGS sequence"/>
</dbReference>